<dbReference type="InterPro" id="IPR004360">
    <property type="entry name" value="Glyas_Fos-R_dOase_dom"/>
</dbReference>
<name>A0A9X3B758_9HYPH</name>
<accession>A0A9X3B758</accession>
<dbReference type="InterPro" id="IPR029068">
    <property type="entry name" value="Glyas_Bleomycin-R_OHBP_Dase"/>
</dbReference>
<protein>
    <submittedName>
        <fullName evidence="2">VOC family protein</fullName>
    </submittedName>
</protein>
<evidence type="ECO:0000259" key="1">
    <source>
        <dbReference type="PROSITE" id="PS51819"/>
    </source>
</evidence>
<dbReference type="PANTHER" id="PTHR34109:SF1">
    <property type="entry name" value="VOC DOMAIN-CONTAINING PROTEIN"/>
    <property type="match status" value="1"/>
</dbReference>
<dbReference type="SUPFAM" id="SSF54593">
    <property type="entry name" value="Glyoxalase/Bleomycin resistance protein/Dihydroxybiphenyl dioxygenase"/>
    <property type="match status" value="1"/>
</dbReference>
<organism evidence="2 3">
    <name type="scientific">Chelativorans petroleitrophicus</name>
    <dbReference type="NCBI Taxonomy" id="2975484"/>
    <lineage>
        <taxon>Bacteria</taxon>
        <taxon>Pseudomonadati</taxon>
        <taxon>Pseudomonadota</taxon>
        <taxon>Alphaproteobacteria</taxon>
        <taxon>Hyphomicrobiales</taxon>
        <taxon>Phyllobacteriaceae</taxon>
        <taxon>Chelativorans</taxon>
    </lineage>
</organism>
<dbReference type="InterPro" id="IPR037523">
    <property type="entry name" value="VOC_core"/>
</dbReference>
<evidence type="ECO:0000313" key="2">
    <source>
        <dbReference type="EMBL" id="MCT8991238.1"/>
    </source>
</evidence>
<dbReference type="EMBL" id="JAODNV010000013">
    <property type="protein sequence ID" value="MCT8991238.1"/>
    <property type="molecule type" value="Genomic_DNA"/>
</dbReference>
<sequence length="141" mass="15644">MSETSPIQIAPGETGEPRGGVISYLMVEGARKAAAFYENAFGAKEVASYPEDEQGRTMYLHLYINGGSVMMSDPYPEYGQPAAKPAGVTLTLCVDDVDFWWNRASKAEGMEIVMPLEKMFWGDRYGQLRDPFGFEWAIVGK</sequence>
<dbReference type="Pfam" id="PF00903">
    <property type="entry name" value="Glyoxalase"/>
    <property type="match status" value="1"/>
</dbReference>
<dbReference type="CDD" id="cd07246">
    <property type="entry name" value="VOC_like"/>
    <property type="match status" value="1"/>
</dbReference>
<gene>
    <name evidence="2" type="ORF">NYR54_13205</name>
</gene>
<dbReference type="PROSITE" id="PS51819">
    <property type="entry name" value="VOC"/>
    <property type="match status" value="1"/>
</dbReference>
<comment type="caution">
    <text evidence="2">The sequence shown here is derived from an EMBL/GenBank/DDBJ whole genome shotgun (WGS) entry which is preliminary data.</text>
</comment>
<evidence type="ECO:0000313" key="3">
    <source>
        <dbReference type="Proteomes" id="UP001149009"/>
    </source>
</evidence>
<feature type="domain" description="VOC" evidence="1">
    <location>
        <begin position="18"/>
        <end position="141"/>
    </location>
</feature>
<reference evidence="2" key="1">
    <citation type="submission" date="2022-08" db="EMBL/GenBank/DDBJ databases">
        <title>Chelativorans sichuanense sp. nov., a paraffin oil-degrading bacterium isolated from a mixture of oil-based drill cuttings and paddy soil.</title>
        <authorList>
            <person name="Yu J."/>
            <person name="Liu H."/>
            <person name="Chen Q."/>
        </authorList>
    </citation>
    <scope>NUCLEOTIDE SEQUENCE</scope>
    <source>
        <strain evidence="2">SCAU 2101</strain>
    </source>
</reference>
<dbReference type="AlphaFoldDB" id="A0A9X3B758"/>
<dbReference type="PANTHER" id="PTHR34109">
    <property type="entry name" value="BNAUNNG04460D PROTEIN-RELATED"/>
    <property type="match status" value="1"/>
</dbReference>
<keyword evidence="3" id="KW-1185">Reference proteome</keyword>
<dbReference type="RefSeq" id="WP_261516153.1">
    <property type="nucleotide sequence ID" value="NZ_JAODNV010000013.1"/>
</dbReference>
<proteinExistence type="predicted"/>
<dbReference type="Proteomes" id="UP001149009">
    <property type="component" value="Unassembled WGS sequence"/>
</dbReference>
<dbReference type="Gene3D" id="3.10.180.10">
    <property type="entry name" value="2,3-Dihydroxybiphenyl 1,2-Dioxygenase, domain 1"/>
    <property type="match status" value="1"/>
</dbReference>